<evidence type="ECO:0000313" key="1">
    <source>
        <dbReference type="EMBL" id="KAK3777925.1"/>
    </source>
</evidence>
<comment type="caution">
    <text evidence="1">The sequence shown here is derived from an EMBL/GenBank/DDBJ whole genome shotgun (WGS) entry which is preliminary data.</text>
</comment>
<dbReference type="AlphaFoldDB" id="A0AAE0ZYP2"/>
<dbReference type="Proteomes" id="UP001283361">
    <property type="component" value="Unassembled WGS sequence"/>
</dbReference>
<gene>
    <name evidence="1" type="ORF">RRG08_050313</name>
</gene>
<accession>A0AAE0ZYP2</accession>
<proteinExistence type="predicted"/>
<evidence type="ECO:0000313" key="2">
    <source>
        <dbReference type="Proteomes" id="UP001283361"/>
    </source>
</evidence>
<dbReference type="EMBL" id="JAWDGP010003056">
    <property type="protein sequence ID" value="KAK3777925.1"/>
    <property type="molecule type" value="Genomic_DNA"/>
</dbReference>
<reference evidence="1" key="1">
    <citation type="journal article" date="2023" name="G3 (Bethesda)">
        <title>A reference genome for the long-term kleptoplast-retaining sea slug Elysia crispata morphotype clarki.</title>
        <authorList>
            <person name="Eastman K.E."/>
            <person name="Pendleton A.L."/>
            <person name="Shaikh M.A."/>
            <person name="Suttiyut T."/>
            <person name="Ogas R."/>
            <person name="Tomko P."/>
            <person name="Gavelis G."/>
            <person name="Widhalm J.R."/>
            <person name="Wisecaver J.H."/>
        </authorList>
    </citation>
    <scope>NUCLEOTIDE SEQUENCE</scope>
    <source>
        <strain evidence="1">ECLA1</strain>
    </source>
</reference>
<name>A0AAE0ZYP2_9GAST</name>
<protein>
    <submittedName>
        <fullName evidence="1">Uncharacterized protein</fullName>
    </submittedName>
</protein>
<sequence length="99" mass="11349">MTKRHLRTLFWPKCSDLILTIGLRALSLPLPLAYVLRPYPYHWPKCSVLTITISLRVLSLPLPLAHVFCPYPHHWPTCSILTLAIDLRVKPKLAPQNTT</sequence>
<organism evidence="1 2">
    <name type="scientific">Elysia crispata</name>
    <name type="common">lettuce slug</name>
    <dbReference type="NCBI Taxonomy" id="231223"/>
    <lineage>
        <taxon>Eukaryota</taxon>
        <taxon>Metazoa</taxon>
        <taxon>Spiralia</taxon>
        <taxon>Lophotrochozoa</taxon>
        <taxon>Mollusca</taxon>
        <taxon>Gastropoda</taxon>
        <taxon>Heterobranchia</taxon>
        <taxon>Euthyneura</taxon>
        <taxon>Panpulmonata</taxon>
        <taxon>Sacoglossa</taxon>
        <taxon>Placobranchoidea</taxon>
        <taxon>Plakobranchidae</taxon>
        <taxon>Elysia</taxon>
    </lineage>
</organism>
<keyword evidence="2" id="KW-1185">Reference proteome</keyword>